<proteinExistence type="predicted"/>
<dbReference type="InterPro" id="IPR036388">
    <property type="entry name" value="WH-like_DNA-bd_sf"/>
</dbReference>
<dbReference type="SMART" id="SM00346">
    <property type="entry name" value="HTH_ICLR"/>
    <property type="match status" value="1"/>
</dbReference>
<feature type="domain" description="IclR-ED" evidence="5">
    <location>
        <begin position="75"/>
        <end position="259"/>
    </location>
</feature>
<dbReference type="EMBL" id="DWZA01000060">
    <property type="protein sequence ID" value="HJA71287.1"/>
    <property type="molecule type" value="Genomic_DNA"/>
</dbReference>
<dbReference type="Pfam" id="PF01614">
    <property type="entry name" value="IclR_C"/>
    <property type="match status" value="1"/>
</dbReference>
<sequence length="261" mass="29184">MVEVKEKAAKKNQSVEKAFAIIEYLAEKEGPQRLQEISGDLGMNSSTVIRFLSTLQSCGYVDQEKDTLKYYLTYKICAVANKVSANVELQGTLRPFAKEIAATLKESVCLAIEQDMNVVYIEVVPGPDQMIRTMQRIGNLAPMHCTGVGKLLLLNHKESYIDKMIEKKGLQKFTDNTITTKRALLKELETVKKQGYAFDNEECEIGARCISLPVRDFSGKVVAGISVTGPVFRMDEIINEKNIEYLKQVALEASRKLGYEG</sequence>
<keyword evidence="3" id="KW-0804">Transcription</keyword>
<evidence type="ECO:0000313" key="6">
    <source>
        <dbReference type="EMBL" id="HJA71287.1"/>
    </source>
</evidence>
<reference evidence="6" key="2">
    <citation type="submission" date="2021-04" db="EMBL/GenBank/DDBJ databases">
        <authorList>
            <person name="Gilroy R."/>
        </authorList>
    </citation>
    <scope>NUCLEOTIDE SEQUENCE</scope>
    <source>
        <strain evidence="6">CHK178-16964</strain>
    </source>
</reference>
<dbReference type="GO" id="GO:0045892">
    <property type="term" value="P:negative regulation of DNA-templated transcription"/>
    <property type="evidence" value="ECO:0007669"/>
    <property type="project" value="TreeGrafter"/>
</dbReference>
<dbReference type="PROSITE" id="PS51077">
    <property type="entry name" value="HTH_ICLR"/>
    <property type="match status" value="1"/>
</dbReference>
<dbReference type="GO" id="GO:0003700">
    <property type="term" value="F:DNA-binding transcription factor activity"/>
    <property type="evidence" value="ECO:0007669"/>
    <property type="project" value="TreeGrafter"/>
</dbReference>
<comment type="caution">
    <text evidence="6">The sequence shown here is derived from an EMBL/GenBank/DDBJ whole genome shotgun (WGS) entry which is preliminary data.</text>
</comment>
<dbReference type="InterPro" id="IPR050707">
    <property type="entry name" value="HTH_MetabolicPath_Reg"/>
</dbReference>
<dbReference type="Gene3D" id="3.30.450.40">
    <property type="match status" value="1"/>
</dbReference>
<dbReference type="SUPFAM" id="SSF46785">
    <property type="entry name" value="Winged helix' DNA-binding domain"/>
    <property type="match status" value="1"/>
</dbReference>
<evidence type="ECO:0000256" key="1">
    <source>
        <dbReference type="ARBA" id="ARBA00023015"/>
    </source>
</evidence>
<dbReference type="PANTHER" id="PTHR30136:SF24">
    <property type="entry name" value="HTH-TYPE TRANSCRIPTIONAL REPRESSOR ALLR"/>
    <property type="match status" value="1"/>
</dbReference>
<dbReference type="Pfam" id="PF09339">
    <property type="entry name" value="HTH_IclR"/>
    <property type="match status" value="1"/>
</dbReference>
<evidence type="ECO:0000256" key="2">
    <source>
        <dbReference type="ARBA" id="ARBA00023125"/>
    </source>
</evidence>
<dbReference type="GO" id="GO:0003677">
    <property type="term" value="F:DNA binding"/>
    <property type="evidence" value="ECO:0007669"/>
    <property type="project" value="UniProtKB-KW"/>
</dbReference>
<dbReference type="PANTHER" id="PTHR30136">
    <property type="entry name" value="HELIX-TURN-HELIX TRANSCRIPTIONAL REGULATOR, ICLR FAMILY"/>
    <property type="match status" value="1"/>
</dbReference>
<dbReference type="InterPro" id="IPR014757">
    <property type="entry name" value="Tscrpt_reg_IclR_C"/>
</dbReference>
<dbReference type="PROSITE" id="PS51078">
    <property type="entry name" value="ICLR_ED"/>
    <property type="match status" value="1"/>
</dbReference>
<evidence type="ECO:0000313" key="7">
    <source>
        <dbReference type="Proteomes" id="UP000823900"/>
    </source>
</evidence>
<feature type="domain" description="HTH iclR-type" evidence="4">
    <location>
        <begin position="12"/>
        <end position="74"/>
    </location>
</feature>
<name>A0A9D2KMG0_9FIRM</name>
<dbReference type="InterPro" id="IPR011991">
    <property type="entry name" value="ArsR-like_HTH"/>
</dbReference>
<dbReference type="Proteomes" id="UP000823900">
    <property type="component" value="Unassembled WGS sequence"/>
</dbReference>
<accession>A0A9D2KMG0</accession>
<evidence type="ECO:0000256" key="3">
    <source>
        <dbReference type="ARBA" id="ARBA00023163"/>
    </source>
</evidence>
<keyword evidence="2" id="KW-0238">DNA-binding</keyword>
<dbReference type="AlphaFoldDB" id="A0A9D2KMG0"/>
<dbReference type="InterPro" id="IPR036390">
    <property type="entry name" value="WH_DNA-bd_sf"/>
</dbReference>
<organism evidence="6 7">
    <name type="scientific">Candidatus Lachnoclostridium stercoravium</name>
    <dbReference type="NCBI Taxonomy" id="2838633"/>
    <lineage>
        <taxon>Bacteria</taxon>
        <taxon>Bacillati</taxon>
        <taxon>Bacillota</taxon>
        <taxon>Clostridia</taxon>
        <taxon>Lachnospirales</taxon>
        <taxon>Lachnospiraceae</taxon>
    </lineage>
</organism>
<protein>
    <submittedName>
        <fullName evidence="6">IclR family transcriptional regulator</fullName>
    </submittedName>
</protein>
<dbReference type="InterPro" id="IPR029016">
    <property type="entry name" value="GAF-like_dom_sf"/>
</dbReference>
<dbReference type="SUPFAM" id="SSF55781">
    <property type="entry name" value="GAF domain-like"/>
    <property type="match status" value="1"/>
</dbReference>
<gene>
    <name evidence="6" type="ORF">IAA07_06850</name>
</gene>
<dbReference type="Gene3D" id="1.10.10.10">
    <property type="entry name" value="Winged helix-like DNA-binding domain superfamily/Winged helix DNA-binding domain"/>
    <property type="match status" value="1"/>
</dbReference>
<keyword evidence="1" id="KW-0805">Transcription regulation</keyword>
<dbReference type="InterPro" id="IPR005471">
    <property type="entry name" value="Tscrpt_reg_IclR_N"/>
</dbReference>
<evidence type="ECO:0000259" key="5">
    <source>
        <dbReference type="PROSITE" id="PS51078"/>
    </source>
</evidence>
<evidence type="ECO:0000259" key="4">
    <source>
        <dbReference type="PROSITE" id="PS51077"/>
    </source>
</evidence>
<reference evidence="6" key="1">
    <citation type="journal article" date="2021" name="PeerJ">
        <title>Extensive microbial diversity within the chicken gut microbiome revealed by metagenomics and culture.</title>
        <authorList>
            <person name="Gilroy R."/>
            <person name="Ravi A."/>
            <person name="Getino M."/>
            <person name="Pursley I."/>
            <person name="Horton D.L."/>
            <person name="Alikhan N.F."/>
            <person name="Baker D."/>
            <person name="Gharbi K."/>
            <person name="Hall N."/>
            <person name="Watson M."/>
            <person name="Adriaenssens E.M."/>
            <person name="Foster-Nyarko E."/>
            <person name="Jarju S."/>
            <person name="Secka A."/>
            <person name="Antonio M."/>
            <person name="Oren A."/>
            <person name="Chaudhuri R.R."/>
            <person name="La Ragione R."/>
            <person name="Hildebrand F."/>
            <person name="Pallen M.J."/>
        </authorList>
    </citation>
    <scope>NUCLEOTIDE SEQUENCE</scope>
    <source>
        <strain evidence="6">CHK178-16964</strain>
    </source>
</reference>
<dbReference type="CDD" id="cd00090">
    <property type="entry name" value="HTH_ARSR"/>
    <property type="match status" value="1"/>
</dbReference>